<organism evidence="1 2">
    <name type="scientific">Massilia haematophila</name>
    <dbReference type="NCBI Taxonomy" id="457923"/>
    <lineage>
        <taxon>Bacteria</taxon>
        <taxon>Pseudomonadati</taxon>
        <taxon>Pseudomonadota</taxon>
        <taxon>Betaproteobacteria</taxon>
        <taxon>Burkholderiales</taxon>
        <taxon>Oxalobacteraceae</taxon>
        <taxon>Telluria group</taxon>
        <taxon>Massilia</taxon>
    </lineage>
</organism>
<dbReference type="InterPro" id="IPR010263">
    <property type="entry name" value="T6SS_TssK"/>
</dbReference>
<gene>
    <name evidence="1" type="primary">tssK</name>
    <name evidence="1" type="ORF">ACFOPH_03410</name>
</gene>
<evidence type="ECO:0000313" key="1">
    <source>
        <dbReference type="EMBL" id="MFC3457300.1"/>
    </source>
</evidence>
<dbReference type="Pfam" id="PF05936">
    <property type="entry name" value="T6SS_VasE"/>
    <property type="match status" value="1"/>
</dbReference>
<dbReference type="RefSeq" id="WP_379733544.1">
    <property type="nucleotide sequence ID" value="NZ_JBHRVV010000001.1"/>
</dbReference>
<evidence type="ECO:0000313" key="2">
    <source>
        <dbReference type="Proteomes" id="UP001595665"/>
    </source>
</evidence>
<dbReference type="PANTHER" id="PTHR35566">
    <property type="entry name" value="BLR3599 PROTEIN"/>
    <property type="match status" value="1"/>
</dbReference>
<comment type="caution">
    <text evidence="1">The sequence shown here is derived from an EMBL/GenBank/DDBJ whole genome shotgun (WGS) entry which is preliminary data.</text>
</comment>
<dbReference type="EMBL" id="JBHRVV010000001">
    <property type="protein sequence ID" value="MFC3457300.1"/>
    <property type="molecule type" value="Genomic_DNA"/>
</dbReference>
<reference evidence="2" key="1">
    <citation type="journal article" date="2019" name="Int. J. Syst. Evol. Microbiol.">
        <title>The Global Catalogue of Microorganisms (GCM) 10K type strain sequencing project: providing services to taxonomists for standard genome sequencing and annotation.</title>
        <authorList>
            <consortium name="The Broad Institute Genomics Platform"/>
            <consortium name="The Broad Institute Genome Sequencing Center for Infectious Disease"/>
            <person name="Wu L."/>
            <person name="Ma J."/>
        </authorList>
    </citation>
    <scope>NUCLEOTIDE SEQUENCE [LARGE SCALE GENOMIC DNA]</scope>
    <source>
        <strain evidence="2">CCM 7480</strain>
    </source>
</reference>
<dbReference type="Proteomes" id="UP001595665">
    <property type="component" value="Unassembled WGS sequence"/>
</dbReference>
<dbReference type="PANTHER" id="PTHR35566:SF1">
    <property type="entry name" value="TYPE VI SECRETION SYSTEM BASEPLATE COMPONENT TSSK1"/>
    <property type="match status" value="1"/>
</dbReference>
<dbReference type="NCBIfam" id="TIGR03353">
    <property type="entry name" value="VI_chp_4"/>
    <property type="match status" value="1"/>
</dbReference>
<proteinExistence type="predicted"/>
<sequence>MTMPSKLLWGEGLFLRPQHFQQQDRYHEARLNQTARALHPYCWGVRRLAIDHEALKSDTLRIDALSLVFPDGELYRAPELDPLPLQVRLGELPPSTQSITFHAALPALKPHGENCAEPDEEHGEARYVQHERETQDLFTRAADAPVVYLRKTVRLVSDLDALEAFDSFPLVRLRRVATGGFEVDPGFIPPSVSIEGAPGLHNAVARLMEKLLAKVNTLYGHMREPSRNVVEIRGGDMSSFWLLHTASTGYAALSHYLNHPELHPERLFGDLLALAGGLMAYSRSHKLEDLPAYSHLDPGPAFARLVDILRDLLDTVVSSKYFSVPLSNERPSYHLGALDSGKINAQTTLYLAVAADMPALQLIDIVPLRFKLGAQQDVDRFVLSAMPGVRLLHAPQVPAALPVRPDTYYFMLENKGTLYENMLKAQAISIYVPNGIRDLQLDLIAVVA</sequence>
<accession>A0ABV7PGM0</accession>
<keyword evidence="2" id="KW-1185">Reference proteome</keyword>
<protein>
    <submittedName>
        <fullName evidence="1">Type VI secretion system baseplate subunit TssK</fullName>
    </submittedName>
</protein>
<name>A0ABV7PGM0_9BURK</name>